<feature type="transmembrane region" description="Helical" evidence="1">
    <location>
        <begin position="465"/>
        <end position="483"/>
    </location>
</feature>
<evidence type="ECO:0000313" key="2">
    <source>
        <dbReference type="EMBL" id="AXJ00057.1"/>
    </source>
</evidence>
<dbReference type="GO" id="GO:0015558">
    <property type="term" value="F:secondary active p-aminobenzoyl-glutamate transmembrane transporter activity"/>
    <property type="evidence" value="ECO:0007669"/>
    <property type="project" value="InterPro"/>
</dbReference>
<dbReference type="Proteomes" id="UP000254808">
    <property type="component" value="Chromosome"/>
</dbReference>
<feature type="transmembrane region" description="Helical" evidence="1">
    <location>
        <begin position="188"/>
        <end position="205"/>
    </location>
</feature>
<reference evidence="2 3" key="1">
    <citation type="submission" date="2018-03" db="EMBL/GenBank/DDBJ databases">
        <title>Phenotypic and genomic properties of Cyclonatronum proteinivorum gen. nov., sp. nov., a haloalkaliphilic bacteroidete from soda lakes possessing Na+-translocating rhodopsin.</title>
        <authorList>
            <person name="Toshchakov S.V."/>
            <person name="Korzhenkov A."/>
            <person name="Samarov N.I."/>
            <person name="Kublanov I.V."/>
            <person name="Muntyan M.S."/>
            <person name="Sorokin D.Y."/>
        </authorList>
    </citation>
    <scope>NUCLEOTIDE SEQUENCE [LARGE SCALE GENOMIC DNA]</scope>
    <source>
        <strain evidence="2 3">Omega</strain>
    </source>
</reference>
<evidence type="ECO:0000256" key="1">
    <source>
        <dbReference type="SAM" id="Phobius"/>
    </source>
</evidence>
<proteinExistence type="predicted"/>
<feature type="transmembrane region" description="Helical" evidence="1">
    <location>
        <begin position="40"/>
        <end position="60"/>
    </location>
</feature>
<evidence type="ECO:0000313" key="3">
    <source>
        <dbReference type="Proteomes" id="UP000254808"/>
    </source>
</evidence>
<dbReference type="OrthoDB" id="3314392at2"/>
<feature type="transmembrane region" description="Helical" evidence="1">
    <location>
        <begin position="313"/>
        <end position="333"/>
    </location>
</feature>
<feature type="transmembrane region" description="Helical" evidence="1">
    <location>
        <begin position="438"/>
        <end position="458"/>
    </location>
</feature>
<dbReference type="RefSeq" id="WP_114983365.1">
    <property type="nucleotide sequence ID" value="NZ_CP027806.1"/>
</dbReference>
<keyword evidence="3" id="KW-1185">Reference proteome</keyword>
<feature type="transmembrane region" description="Helical" evidence="1">
    <location>
        <begin position="353"/>
        <end position="378"/>
    </location>
</feature>
<dbReference type="EMBL" id="CP027806">
    <property type="protein sequence ID" value="AXJ00057.1"/>
    <property type="molecule type" value="Genomic_DNA"/>
</dbReference>
<organism evidence="2 3">
    <name type="scientific">Cyclonatronum proteinivorum</name>
    <dbReference type="NCBI Taxonomy" id="1457365"/>
    <lineage>
        <taxon>Bacteria</taxon>
        <taxon>Pseudomonadati</taxon>
        <taxon>Balneolota</taxon>
        <taxon>Balneolia</taxon>
        <taxon>Balneolales</taxon>
        <taxon>Cyclonatronaceae</taxon>
        <taxon>Cyclonatronum</taxon>
    </lineage>
</organism>
<feature type="transmembrane region" description="Helical" evidence="1">
    <location>
        <begin position="399"/>
        <end position="418"/>
    </location>
</feature>
<gene>
    <name evidence="2" type="ORF">CYPRO_0774</name>
</gene>
<accession>A0A345UHV5</accession>
<protein>
    <submittedName>
        <fullName evidence="2">Aminobenzoyl-glutamate transport protein</fullName>
    </submittedName>
</protein>
<feature type="transmembrane region" description="Helical" evidence="1">
    <location>
        <begin position="259"/>
        <end position="281"/>
    </location>
</feature>
<feature type="transmembrane region" description="Helical" evidence="1">
    <location>
        <begin position="161"/>
        <end position="182"/>
    </location>
</feature>
<feature type="transmembrane region" description="Helical" evidence="1">
    <location>
        <begin position="495"/>
        <end position="514"/>
    </location>
</feature>
<dbReference type="InterPro" id="IPR004697">
    <property type="entry name" value="AbgT"/>
</dbReference>
<keyword evidence="1" id="KW-1133">Transmembrane helix</keyword>
<dbReference type="AlphaFoldDB" id="A0A345UHV5"/>
<keyword evidence="1" id="KW-0472">Membrane</keyword>
<feature type="transmembrane region" description="Helical" evidence="1">
    <location>
        <begin position="535"/>
        <end position="554"/>
    </location>
</feature>
<dbReference type="Pfam" id="PF03806">
    <property type="entry name" value="ABG_transport"/>
    <property type="match status" value="2"/>
</dbReference>
<name>A0A345UHV5_9BACT</name>
<sequence>MSSNQGSNSSGAGNSAKQSNWFTRFLNAVEWLGNLLPHPVTLFALFCAGVILISGLAELLSLSVEDPRPEGTAGRSPDGIISAVSLMNAEGLRRIIANLVTNFTGFAPLGTVLVALLGVGVAEHSGLIKTAIRGIVLKALSIQPTVSDSDPAILRAIKKPIYFVLQPKILVTFAIVFSGIVSNTASELGYVVLVPLGAVVFYSLGRHPLAGMAAAFAGVSGGYSANLLLGTIDPLLAGLTQEAAQLIDPTYEVHAAVNYYFMFMSVFVISTLGTWVTVSIVEPKLGPYDPAIASEKLDATEGMEPLTDIERKGLFWTFISVVAMFGVLALMVIPEWGVLRNPDPNVTDFPATITPFLNGIVALIFIGFIIPGVVFGKITGSITSERDVIDGMAKSMSTLGLYIVIVFFAAQFVAYFGWTNLGQILAVNGANFLEAMNLTGPLVFVFFIFISGFVNLMLGSASAQWAVTAPIFVPMLMLIGYSPEVIQAAYRIGDSVTNIITPMMSYFGLILAFATKYDRNLGIGTIISMMLPYSIMFLLGWIALFYVMIFMLGFPPGPGAEIYFDISTR</sequence>
<dbReference type="PANTHER" id="PTHR30282">
    <property type="entry name" value="P-AMINOBENZOYL GLUTAMATE TRANSPORTER"/>
    <property type="match status" value="1"/>
</dbReference>
<dbReference type="KEGG" id="cprv:CYPRO_0774"/>
<dbReference type="PANTHER" id="PTHR30282:SF0">
    <property type="entry name" value="P-AMINOBENZOYL-GLUTAMATE TRANSPORT PROTEIN"/>
    <property type="match status" value="1"/>
</dbReference>
<dbReference type="GO" id="GO:1902604">
    <property type="term" value="P:p-aminobenzoyl-glutamate transmembrane transport"/>
    <property type="evidence" value="ECO:0007669"/>
    <property type="project" value="InterPro"/>
</dbReference>
<keyword evidence="1" id="KW-0812">Transmembrane</keyword>